<sequence length="109" mass="11783">MTPRLRATVSGRVQTDPYPTQRRFGKVFVMTDVLLTVGTRKGLFTGRRRDGAWEFGGPHFNAQAIYSIAIDTRRETPGCSSAATARTGAPPSSTPTISGRPGSSRSGRR</sequence>
<keyword evidence="3" id="KW-1185">Reference proteome</keyword>
<comment type="caution">
    <text evidence="2">The sequence shown here is derived from an EMBL/GenBank/DDBJ whole genome shotgun (WGS) entry which is preliminary data.</text>
</comment>
<dbReference type="InterPro" id="IPR015943">
    <property type="entry name" value="WD40/YVTN_repeat-like_dom_sf"/>
</dbReference>
<reference evidence="2 3" key="1">
    <citation type="submission" date="2020-05" db="EMBL/GenBank/DDBJ databases">
        <title>Whole genome shotgun sequence of Streptomyces fulvorobeus NBRC 15897.</title>
        <authorList>
            <person name="Komaki H."/>
            <person name="Tamura T."/>
        </authorList>
    </citation>
    <scope>NUCLEOTIDE SEQUENCE [LARGE SCALE GENOMIC DNA]</scope>
    <source>
        <strain evidence="2 3">NBRC 15897</strain>
    </source>
</reference>
<feature type="region of interest" description="Disordered" evidence="1">
    <location>
        <begin position="76"/>
        <end position="109"/>
    </location>
</feature>
<dbReference type="EMBL" id="BLWC01000001">
    <property type="protein sequence ID" value="GFM95710.1"/>
    <property type="molecule type" value="Genomic_DNA"/>
</dbReference>
<feature type="compositionally biased region" description="Polar residues" evidence="1">
    <location>
        <begin position="78"/>
        <end position="97"/>
    </location>
</feature>
<accession>A0A7J0BZL9</accession>
<feature type="compositionally biased region" description="Low complexity" evidence="1">
    <location>
        <begin position="98"/>
        <end position="109"/>
    </location>
</feature>
<dbReference type="Gene3D" id="2.130.10.10">
    <property type="entry name" value="YVTN repeat-like/Quinoprotein amine dehydrogenase"/>
    <property type="match status" value="1"/>
</dbReference>
<evidence type="ECO:0000256" key="1">
    <source>
        <dbReference type="SAM" id="MobiDB-lite"/>
    </source>
</evidence>
<dbReference type="Proteomes" id="UP000498980">
    <property type="component" value="Unassembled WGS sequence"/>
</dbReference>
<organism evidence="2 3">
    <name type="scientific">Streptomyces fulvorobeus</name>
    <dbReference type="NCBI Taxonomy" id="284028"/>
    <lineage>
        <taxon>Bacteria</taxon>
        <taxon>Bacillati</taxon>
        <taxon>Actinomycetota</taxon>
        <taxon>Actinomycetes</taxon>
        <taxon>Kitasatosporales</taxon>
        <taxon>Streptomycetaceae</taxon>
        <taxon>Streptomyces</taxon>
    </lineage>
</organism>
<name>A0A7J0BZL9_9ACTN</name>
<proteinExistence type="predicted"/>
<protein>
    <submittedName>
        <fullName evidence="2">Uncharacterized protein</fullName>
    </submittedName>
</protein>
<gene>
    <name evidence="2" type="ORF">Sfulv_05210</name>
</gene>
<evidence type="ECO:0000313" key="2">
    <source>
        <dbReference type="EMBL" id="GFM95710.1"/>
    </source>
</evidence>
<evidence type="ECO:0000313" key="3">
    <source>
        <dbReference type="Proteomes" id="UP000498980"/>
    </source>
</evidence>
<dbReference type="AlphaFoldDB" id="A0A7J0BZL9"/>